<dbReference type="Pfam" id="PF23209">
    <property type="entry name" value="IDM1_C"/>
    <property type="match status" value="1"/>
</dbReference>
<dbReference type="RefSeq" id="XP_056851993.1">
    <property type="nucleotide sequence ID" value="XM_056996013.1"/>
</dbReference>
<evidence type="ECO:0000313" key="2">
    <source>
        <dbReference type="Proteomes" id="UP000504610"/>
    </source>
</evidence>
<dbReference type="RefSeq" id="XP_056851992.1">
    <property type="nucleotide sequence ID" value="XM_056996012.1"/>
</dbReference>
<dbReference type="GO" id="GO:0003714">
    <property type="term" value="F:transcription corepressor activity"/>
    <property type="evidence" value="ECO:0007669"/>
    <property type="project" value="InterPro"/>
</dbReference>
<organism evidence="2 5">
    <name type="scientific">Raphanus sativus</name>
    <name type="common">Radish</name>
    <name type="synonym">Raphanus raphanistrum var. sativus</name>
    <dbReference type="NCBI Taxonomy" id="3726"/>
    <lineage>
        <taxon>Eukaryota</taxon>
        <taxon>Viridiplantae</taxon>
        <taxon>Streptophyta</taxon>
        <taxon>Embryophyta</taxon>
        <taxon>Tracheophyta</taxon>
        <taxon>Spermatophyta</taxon>
        <taxon>Magnoliopsida</taxon>
        <taxon>eudicotyledons</taxon>
        <taxon>Gunneridae</taxon>
        <taxon>Pentapetalae</taxon>
        <taxon>rosids</taxon>
        <taxon>malvids</taxon>
        <taxon>Brassicales</taxon>
        <taxon>Brassicaceae</taxon>
        <taxon>Brassiceae</taxon>
        <taxon>Raphanus</taxon>
    </lineage>
</organism>
<dbReference type="Proteomes" id="UP000504610">
    <property type="component" value="Unplaced"/>
</dbReference>
<dbReference type="SUPFAM" id="SSF55729">
    <property type="entry name" value="Acyl-CoA N-acyltransferases (Nat)"/>
    <property type="match status" value="1"/>
</dbReference>
<feature type="domain" description="Increased DNA methylation 1 C-terminal" evidence="1">
    <location>
        <begin position="192"/>
        <end position="277"/>
    </location>
</feature>
<sequence length="278" mass="31339">MLGWMIDSAIVPLNGKVHCENTEEGIITKEVEIKMMIHVLYAGTREILTAVMVARQLSIRAAWALKNSHLVLGFVATAHAKFCEKVEAANHGTTTLSPLLRCYLCEEKYHQACIKQDGTVPVESSTHPFCGKYCQELFDRLQILIGVKHSLPEGFSWTFLRCFEIPRDNDISEKIAYNAKLAVAFSVMDECFSPLVGRRSGVNLLENIVYKFGSNFHRLNYSNFLTAVLERGDEIIAVASIRIHGNQLAEMPFIGTRYMYRRQGMCRRLMNGIESALG</sequence>
<evidence type="ECO:0000313" key="8">
    <source>
        <dbReference type="RefSeq" id="XP_056851992.1"/>
    </source>
</evidence>
<dbReference type="InterPro" id="IPR016181">
    <property type="entry name" value="Acyl_CoA_acyltransferase"/>
</dbReference>
<dbReference type="AlphaFoldDB" id="A0A9W3CK93"/>
<dbReference type="RefSeq" id="XP_056851818.1">
    <property type="nucleotide sequence ID" value="XM_056995838.1"/>
</dbReference>
<keyword evidence="2" id="KW-1185">Reference proteome</keyword>
<dbReference type="OrthoDB" id="429143at2759"/>
<dbReference type="RefSeq" id="XP_056851980.1">
    <property type="nucleotide sequence ID" value="XM_056996000.1"/>
</dbReference>
<evidence type="ECO:0000259" key="1">
    <source>
        <dbReference type="Pfam" id="PF23209"/>
    </source>
</evidence>
<accession>A0A9W3CK93</accession>
<evidence type="ECO:0000313" key="7">
    <source>
        <dbReference type="RefSeq" id="XP_056851991.1"/>
    </source>
</evidence>
<dbReference type="GO" id="GO:0005634">
    <property type="term" value="C:nucleus"/>
    <property type="evidence" value="ECO:0007669"/>
    <property type="project" value="TreeGrafter"/>
</dbReference>
<dbReference type="InterPro" id="IPR042163">
    <property type="entry name" value="PHF12"/>
</dbReference>
<dbReference type="GO" id="GO:0006357">
    <property type="term" value="P:regulation of transcription by RNA polymerase II"/>
    <property type="evidence" value="ECO:0007669"/>
    <property type="project" value="TreeGrafter"/>
</dbReference>
<dbReference type="GeneID" id="130501109"/>
<dbReference type="KEGG" id="rsz:130494591"/>
<protein>
    <submittedName>
        <fullName evidence="3 4">Increased DNA methylation 1-like</fullName>
    </submittedName>
</protein>
<evidence type="ECO:0000313" key="6">
    <source>
        <dbReference type="RefSeq" id="XP_056851981.1"/>
    </source>
</evidence>
<dbReference type="KEGG" id="rsz:108855929"/>
<dbReference type="KEGG" id="rsz:108855928"/>
<dbReference type="RefSeq" id="XP_056851991.1">
    <property type="nucleotide sequence ID" value="XM_056996011.1"/>
</dbReference>
<proteinExistence type="predicted"/>
<evidence type="ECO:0000313" key="3">
    <source>
        <dbReference type="RefSeq" id="XP_056851817.1"/>
    </source>
</evidence>
<dbReference type="PANTHER" id="PTHR46309">
    <property type="entry name" value="PHD FINGER PROTEIN 12"/>
    <property type="match status" value="1"/>
</dbReference>
<dbReference type="InterPro" id="IPR056511">
    <property type="entry name" value="IDM1_C"/>
</dbReference>
<reference evidence="3 4" key="1">
    <citation type="submission" date="2025-04" db="UniProtKB">
        <authorList>
            <consortium name="RefSeq"/>
        </authorList>
    </citation>
    <scope>IDENTIFICATION</scope>
    <source>
        <tissue evidence="3 4">Leaf</tissue>
    </source>
</reference>
<gene>
    <name evidence="5 6" type="primary">LOC130501109</name>
    <name evidence="8 9" type="synonym">LOC108855928</name>
    <name evidence="7" type="synonym">LOC108855929</name>
    <name evidence="3 4" type="synonym">LOC130494591</name>
</gene>
<dbReference type="RefSeq" id="XP_056851817.1">
    <property type="nucleotide sequence ID" value="XM_056995837.1"/>
</dbReference>
<evidence type="ECO:0000313" key="4">
    <source>
        <dbReference type="RefSeq" id="XP_056851818.1"/>
    </source>
</evidence>
<evidence type="ECO:0000313" key="5">
    <source>
        <dbReference type="RefSeq" id="XP_056851980.1"/>
    </source>
</evidence>
<evidence type="ECO:0000313" key="9">
    <source>
        <dbReference type="RefSeq" id="XP_056851993.1"/>
    </source>
</evidence>
<dbReference type="RefSeq" id="XP_056851981.1">
    <property type="nucleotide sequence ID" value="XM_056996001.1"/>
</dbReference>
<dbReference type="KEGG" id="rsz:130501109"/>
<name>A0A9W3CK93_RAPSA</name>
<dbReference type="PANTHER" id="PTHR46309:SF1">
    <property type="entry name" value="PHD FINGER PROTEIN 12"/>
    <property type="match status" value="1"/>
</dbReference>